<dbReference type="InterPro" id="IPR001123">
    <property type="entry name" value="LeuE-type"/>
</dbReference>
<evidence type="ECO:0000313" key="7">
    <source>
        <dbReference type="EMBL" id="QIB32763.1"/>
    </source>
</evidence>
<feature type="transmembrane region" description="Helical" evidence="6">
    <location>
        <begin position="113"/>
        <end position="135"/>
    </location>
</feature>
<evidence type="ECO:0000256" key="1">
    <source>
        <dbReference type="ARBA" id="ARBA00004651"/>
    </source>
</evidence>
<keyword evidence="3 6" id="KW-0812">Transmembrane</keyword>
<gene>
    <name evidence="7" type="ORF">G3A50_02865</name>
</gene>
<evidence type="ECO:0000256" key="6">
    <source>
        <dbReference type="SAM" id="Phobius"/>
    </source>
</evidence>
<protein>
    <submittedName>
        <fullName evidence="7">LysE family translocator</fullName>
    </submittedName>
</protein>
<dbReference type="RefSeq" id="WP_163073850.1">
    <property type="nucleotide sequence ID" value="NZ_CP048630.1"/>
</dbReference>
<dbReference type="AlphaFoldDB" id="A0A6P1YKL5"/>
<evidence type="ECO:0000256" key="5">
    <source>
        <dbReference type="ARBA" id="ARBA00023136"/>
    </source>
</evidence>
<feature type="transmembrane region" description="Helical" evidence="6">
    <location>
        <begin position="6"/>
        <end position="28"/>
    </location>
</feature>
<feature type="transmembrane region" description="Helical" evidence="6">
    <location>
        <begin position="147"/>
        <end position="177"/>
    </location>
</feature>
<dbReference type="Pfam" id="PF01810">
    <property type="entry name" value="LysE"/>
    <property type="match status" value="1"/>
</dbReference>
<dbReference type="EMBL" id="CP048630">
    <property type="protein sequence ID" value="QIB32763.1"/>
    <property type="molecule type" value="Genomic_DNA"/>
</dbReference>
<comment type="subcellular location">
    <subcellularLocation>
        <location evidence="1">Cell membrane</location>
        <topology evidence="1">Multi-pass membrane protein</topology>
    </subcellularLocation>
</comment>
<dbReference type="PIRSF" id="PIRSF006324">
    <property type="entry name" value="LeuE"/>
    <property type="match status" value="1"/>
</dbReference>
<organism evidence="7 8">
    <name type="scientific">Ancylobacter pratisalsi</name>
    <dbReference type="NCBI Taxonomy" id="1745854"/>
    <lineage>
        <taxon>Bacteria</taxon>
        <taxon>Pseudomonadati</taxon>
        <taxon>Pseudomonadota</taxon>
        <taxon>Alphaproteobacteria</taxon>
        <taxon>Hyphomicrobiales</taxon>
        <taxon>Xanthobacteraceae</taxon>
        <taxon>Ancylobacter</taxon>
    </lineage>
</organism>
<accession>A0A6P1YKL5</accession>
<dbReference type="PANTHER" id="PTHR30086">
    <property type="entry name" value="ARGININE EXPORTER PROTEIN ARGO"/>
    <property type="match status" value="1"/>
</dbReference>
<feature type="transmembrane region" description="Helical" evidence="6">
    <location>
        <begin position="71"/>
        <end position="92"/>
    </location>
</feature>
<evidence type="ECO:0000256" key="4">
    <source>
        <dbReference type="ARBA" id="ARBA00022989"/>
    </source>
</evidence>
<keyword evidence="2" id="KW-1003">Cell membrane</keyword>
<dbReference type="Proteomes" id="UP000464751">
    <property type="component" value="Chromosome"/>
</dbReference>
<evidence type="ECO:0000313" key="8">
    <source>
        <dbReference type="Proteomes" id="UP000464751"/>
    </source>
</evidence>
<reference evidence="7 8" key="1">
    <citation type="submission" date="2020-02" db="EMBL/GenBank/DDBJ databases">
        <authorList>
            <person name="Li G."/>
        </authorList>
    </citation>
    <scope>NUCLEOTIDE SEQUENCE [LARGE SCALE GENOMIC DNA]</scope>
    <source>
        <strain evidence="7 8">DSM 102029</strain>
    </source>
</reference>
<sequence>MPSLELLLAFAGASVIYAYVPGPAMLYASAQTIARGRRAGLMAALGIHLGGYAHVIAAALGLSVLFEAVPLLYLAVKLSGAVYLVWLGFGMFRGSGEAGAPGAPAGERSARRAFMQSIAVEVLNPKTAIFFLAFLPQFTDTRAAFPLWLQLLVLGTAVNLIFTSADLVCVMMAGAITRRLRGSGLLRQWAGRLGGSVLIGLGARLALQRG</sequence>
<keyword evidence="8" id="KW-1185">Reference proteome</keyword>
<keyword evidence="5 6" id="KW-0472">Membrane</keyword>
<evidence type="ECO:0000256" key="2">
    <source>
        <dbReference type="ARBA" id="ARBA00022475"/>
    </source>
</evidence>
<evidence type="ECO:0000256" key="3">
    <source>
        <dbReference type="ARBA" id="ARBA00022692"/>
    </source>
</evidence>
<dbReference type="PANTHER" id="PTHR30086:SF20">
    <property type="entry name" value="ARGININE EXPORTER PROTEIN ARGO-RELATED"/>
    <property type="match status" value="1"/>
</dbReference>
<feature type="transmembrane region" description="Helical" evidence="6">
    <location>
        <begin position="40"/>
        <end position="65"/>
    </location>
</feature>
<dbReference type="KEGG" id="apra:G3A50_02865"/>
<proteinExistence type="predicted"/>
<name>A0A6P1YKL5_9HYPH</name>
<dbReference type="GO" id="GO:0015171">
    <property type="term" value="F:amino acid transmembrane transporter activity"/>
    <property type="evidence" value="ECO:0007669"/>
    <property type="project" value="TreeGrafter"/>
</dbReference>
<keyword evidence="4 6" id="KW-1133">Transmembrane helix</keyword>
<dbReference type="GO" id="GO:0005886">
    <property type="term" value="C:plasma membrane"/>
    <property type="evidence" value="ECO:0007669"/>
    <property type="project" value="UniProtKB-SubCell"/>
</dbReference>